<reference evidence="3" key="1">
    <citation type="submission" date="2023-06" db="EMBL/GenBank/DDBJ databases">
        <title>MT1 and MT2 Draft Genomes of Novel Species.</title>
        <authorList>
            <person name="Venkateswaran K."/>
        </authorList>
    </citation>
    <scope>NUCLEOTIDE SEQUENCE</scope>
    <source>
        <strain evidence="3">F6_8S_P_1B</strain>
    </source>
</reference>
<dbReference type="Gene3D" id="3.40.50.10490">
    <property type="entry name" value="Glucose-6-phosphate isomerase like protein, domain 1"/>
    <property type="match status" value="1"/>
</dbReference>
<comment type="caution">
    <text evidence="3">The sequence shown here is derived from an EMBL/GenBank/DDBJ whole genome shotgun (WGS) entry which is preliminary data.</text>
</comment>
<organism evidence="3 4">
    <name type="scientific">Leifsonia williamsii</name>
    <dbReference type="NCBI Taxonomy" id="3035919"/>
    <lineage>
        <taxon>Bacteria</taxon>
        <taxon>Bacillati</taxon>
        <taxon>Actinomycetota</taxon>
        <taxon>Actinomycetes</taxon>
        <taxon>Micrococcales</taxon>
        <taxon>Microbacteriaceae</taxon>
        <taxon>Leifsonia</taxon>
    </lineage>
</organism>
<dbReference type="Proteomes" id="UP001174208">
    <property type="component" value="Unassembled WGS sequence"/>
</dbReference>
<evidence type="ECO:0000259" key="2">
    <source>
        <dbReference type="PROSITE" id="PS51464"/>
    </source>
</evidence>
<dbReference type="CDD" id="cd05006">
    <property type="entry name" value="SIS_GmhA"/>
    <property type="match status" value="1"/>
</dbReference>
<feature type="domain" description="SIS" evidence="2">
    <location>
        <begin position="33"/>
        <end position="192"/>
    </location>
</feature>
<name>A0ABT8K8I4_9MICO</name>
<protein>
    <submittedName>
        <fullName evidence="3">SIS domain-containing protein</fullName>
    </submittedName>
</protein>
<dbReference type="EMBL" id="JAROCF010000001">
    <property type="protein sequence ID" value="MDN4613342.1"/>
    <property type="molecule type" value="Genomic_DNA"/>
</dbReference>
<dbReference type="Pfam" id="PF13580">
    <property type="entry name" value="SIS_2"/>
    <property type="match status" value="1"/>
</dbReference>
<evidence type="ECO:0000313" key="4">
    <source>
        <dbReference type="Proteomes" id="UP001174208"/>
    </source>
</evidence>
<accession>A0ABT8K8I4</accession>
<evidence type="ECO:0000256" key="1">
    <source>
        <dbReference type="SAM" id="MobiDB-lite"/>
    </source>
</evidence>
<evidence type="ECO:0000313" key="3">
    <source>
        <dbReference type="EMBL" id="MDN4613342.1"/>
    </source>
</evidence>
<dbReference type="PANTHER" id="PTHR30390:SF6">
    <property type="entry name" value="DNAA INITIATOR-ASSOCIATING PROTEIN DIAA"/>
    <property type="match status" value="1"/>
</dbReference>
<dbReference type="PROSITE" id="PS51464">
    <property type="entry name" value="SIS"/>
    <property type="match status" value="1"/>
</dbReference>
<gene>
    <name evidence="3" type="ORF">P5G50_02650</name>
</gene>
<dbReference type="InterPro" id="IPR001347">
    <property type="entry name" value="SIS_dom"/>
</dbReference>
<dbReference type="InterPro" id="IPR035461">
    <property type="entry name" value="GmhA/DiaA"/>
</dbReference>
<dbReference type="InterPro" id="IPR050099">
    <property type="entry name" value="SIS_GmhA/DiaA_subfam"/>
</dbReference>
<keyword evidence="4" id="KW-1185">Reference proteome</keyword>
<sequence>MAEWMREQLDAHIETARAGEQLLPAIREVGHVLCDAFADGRILYTFGNGGSAADAQHFTGEIIGHYKRDRRPLGAVTLSTDPTTMTCIANDYSYDDVFARQVEGLARPGDVVAAFTTSGRSANIVSALAAARKAGATTVLFGGGDGGPAREHADHVLLSPSSTTPRIQEFHTFMLHAISEMVDAWAAGDLDYLEPVNVDPVDSDPVDSDPVNADPVNAEEQ</sequence>
<dbReference type="RefSeq" id="WP_301211455.1">
    <property type="nucleotide sequence ID" value="NZ_JAROCF010000001.1"/>
</dbReference>
<proteinExistence type="predicted"/>
<feature type="region of interest" description="Disordered" evidence="1">
    <location>
        <begin position="196"/>
        <end position="221"/>
    </location>
</feature>
<dbReference type="SUPFAM" id="SSF53697">
    <property type="entry name" value="SIS domain"/>
    <property type="match status" value="1"/>
</dbReference>
<dbReference type="PANTHER" id="PTHR30390">
    <property type="entry name" value="SEDOHEPTULOSE 7-PHOSPHATE ISOMERASE / DNAA INITIATOR-ASSOCIATING FACTOR FOR REPLICATION INITIATION"/>
    <property type="match status" value="1"/>
</dbReference>
<dbReference type="InterPro" id="IPR046348">
    <property type="entry name" value="SIS_dom_sf"/>
</dbReference>
<feature type="compositionally biased region" description="Low complexity" evidence="1">
    <location>
        <begin position="208"/>
        <end position="221"/>
    </location>
</feature>